<dbReference type="InterPro" id="IPR026096">
    <property type="entry name" value="R-trans_p"/>
</dbReference>
<keyword evidence="4" id="KW-0863">Zinc-finger</keyword>
<dbReference type="OrthoDB" id="9973256at2759"/>
<evidence type="ECO:0000256" key="6">
    <source>
        <dbReference type="ARBA" id="ARBA00022989"/>
    </source>
</evidence>
<accession>A0A814T6U3</accession>
<dbReference type="PANTHER" id="PTHR14402">
    <property type="entry name" value="RECEPTOR TRANSPORTING PROTEIN"/>
    <property type="match status" value="1"/>
</dbReference>
<proteinExistence type="predicted"/>
<evidence type="ECO:0000313" key="10">
    <source>
        <dbReference type="EMBL" id="CAF1337163.1"/>
    </source>
</evidence>
<evidence type="ECO:0000313" key="11">
    <source>
        <dbReference type="Proteomes" id="UP000663828"/>
    </source>
</evidence>
<name>A0A814T6U3_ADIRI</name>
<dbReference type="Proteomes" id="UP000663828">
    <property type="component" value="Unassembled WGS sequence"/>
</dbReference>
<dbReference type="GO" id="GO:0008270">
    <property type="term" value="F:zinc ion binding"/>
    <property type="evidence" value="ECO:0007669"/>
    <property type="project" value="UniProtKB-KW"/>
</dbReference>
<evidence type="ECO:0000259" key="8">
    <source>
        <dbReference type="SMART" id="SM01328"/>
    </source>
</evidence>
<evidence type="ECO:0000256" key="3">
    <source>
        <dbReference type="ARBA" id="ARBA00022723"/>
    </source>
</evidence>
<dbReference type="EMBL" id="CAJNOR010002760">
    <property type="protein sequence ID" value="CAF1337163.1"/>
    <property type="molecule type" value="Genomic_DNA"/>
</dbReference>
<reference evidence="9" key="1">
    <citation type="submission" date="2021-02" db="EMBL/GenBank/DDBJ databases">
        <authorList>
            <person name="Nowell W R."/>
        </authorList>
    </citation>
    <scope>NUCLEOTIDE SEQUENCE</scope>
</reference>
<evidence type="ECO:0000256" key="4">
    <source>
        <dbReference type="ARBA" id="ARBA00022771"/>
    </source>
</evidence>
<dbReference type="GO" id="GO:0031849">
    <property type="term" value="F:olfactory receptor binding"/>
    <property type="evidence" value="ECO:0007669"/>
    <property type="project" value="TreeGrafter"/>
</dbReference>
<keyword evidence="7" id="KW-0472">Membrane</keyword>
<feature type="domain" description="3CxxC-type" evidence="8">
    <location>
        <begin position="99"/>
        <end position="219"/>
    </location>
</feature>
<dbReference type="InterPro" id="IPR027377">
    <property type="entry name" value="ZAR1/RTP1-5-like_Znf-3CxxC"/>
</dbReference>
<dbReference type="EMBL" id="CAJNOJ010000123">
    <property type="protein sequence ID" value="CAF1157799.1"/>
    <property type="molecule type" value="Genomic_DNA"/>
</dbReference>
<keyword evidence="3" id="KW-0479">Metal-binding</keyword>
<dbReference type="Pfam" id="PF13695">
    <property type="entry name" value="Zn_ribbon_3CxxC"/>
    <property type="match status" value="1"/>
</dbReference>
<keyword evidence="5" id="KW-0862">Zinc</keyword>
<evidence type="ECO:0000256" key="2">
    <source>
        <dbReference type="ARBA" id="ARBA00022692"/>
    </source>
</evidence>
<comment type="caution">
    <text evidence="9">The sequence shown here is derived from an EMBL/GenBank/DDBJ whole genome shotgun (WGS) entry which is preliminary data.</text>
</comment>
<keyword evidence="6" id="KW-1133">Transmembrane helix</keyword>
<gene>
    <name evidence="9" type="ORF">EDS130_LOCUS22969</name>
    <name evidence="10" type="ORF">XAT740_LOCUS30752</name>
</gene>
<keyword evidence="2" id="KW-0812">Transmembrane</keyword>
<dbReference type="GO" id="GO:0006612">
    <property type="term" value="P:protein targeting to membrane"/>
    <property type="evidence" value="ECO:0007669"/>
    <property type="project" value="TreeGrafter"/>
</dbReference>
<protein>
    <recommendedName>
        <fullName evidence="8">3CxxC-type domain-containing protein</fullName>
    </recommendedName>
</protein>
<dbReference type="AlphaFoldDB" id="A0A814T6U3"/>
<dbReference type="GO" id="GO:0016020">
    <property type="term" value="C:membrane"/>
    <property type="evidence" value="ECO:0007669"/>
    <property type="project" value="UniProtKB-SubCell"/>
</dbReference>
<sequence length="232" mass="27517">MNINPITNDTEYQKCIASARRIRSIDKSFFCPNFFYVFHAELEINLNQYFSQSSREQWSLGFTDYDLLPPMFFRDVDLSTNGPFKLFWFPHDILKIVHNAKIKYCCRNCSREWTTARGRAVFHAERPQRNKVNVLFTYLFTQKCRECLQEIQPCWYLDETTRVMRNICRILKDNFYSNGQFSSPDSSSDEDVESMLNEQRASHMTNFHQKNLCLACRAGSCFGSNWEHKRRG</sequence>
<dbReference type="PANTHER" id="PTHR14402:SF10">
    <property type="entry name" value="3CXXC-TYPE DOMAIN-CONTAINING PROTEIN"/>
    <property type="match status" value="1"/>
</dbReference>
<dbReference type="SMART" id="SM01328">
    <property type="entry name" value="zf-3CxxC"/>
    <property type="match status" value="1"/>
</dbReference>
<evidence type="ECO:0000256" key="1">
    <source>
        <dbReference type="ARBA" id="ARBA00004167"/>
    </source>
</evidence>
<keyword evidence="11" id="KW-1185">Reference proteome</keyword>
<organism evidence="9 12">
    <name type="scientific">Adineta ricciae</name>
    <name type="common">Rotifer</name>
    <dbReference type="NCBI Taxonomy" id="249248"/>
    <lineage>
        <taxon>Eukaryota</taxon>
        <taxon>Metazoa</taxon>
        <taxon>Spiralia</taxon>
        <taxon>Gnathifera</taxon>
        <taxon>Rotifera</taxon>
        <taxon>Eurotatoria</taxon>
        <taxon>Bdelloidea</taxon>
        <taxon>Adinetida</taxon>
        <taxon>Adinetidae</taxon>
        <taxon>Adineta</taxon>
    </lineage>
</organism>
<dbReference type="Proteomes" id="UP000663852">
    <property type="component" value="Unassembled WGS sequence"/>
</dbReference>
<evidence type="ECO:0000313" key="9">
    <source>
        <dbReference type="EMBL" id="CAF1157799.1"/>
    </source>
</evidence>
<comment type="subcellular location">
    <subcellularLocation>
        <location evidence="1">Membrane</location>
        <topology evidence="1">Single-pass membrane protein</topology>
    </subcellularLocation>
</comment>
<evidence type="ECO:0000256" key="7">
    <source>
        <dbReference type="ARBA" id="ARBA00023136"/>
    </source>
</evidence>
<dbReference type="GO" id="GO:0051205">
    <property type="term" value="P:protein insertion into membrane"/>
    <property type="evidence" value="ECO:0007669"/>
    <property type="project" value="TreeGrafter"/>
</dbReference>
<evidence type="ECO:0000313" key="12">
    <source>
        <dbReference type="Proteomes" id="UP000663852"/>
    </source>
</evidence>
<evidence type="ECO:0000256" key="5">
    <source>
        <dbReference type="ARBA" id="ARBA00022833"/>
    </source>
</evidence>